<gene>
    <name evidence="1" type="ORF">Cni_G28262</name>
</gene>
<dbReference type="InterPro" id="IPR006502">
    <property type="entry name" value="PDDEXK-like"/>
</dbReference>
<dbReference type="NCBIfam" id="TIGR01615">
    <property type="entry name" value="A_thal_3542"/>
    <property type="match status" value="1"/>
</dbReference>
<keyword evidence="2" id="KW-1185">Reference proteome</keyword>
<accession>A0AAQ3L350</accession>
<sequence length="307" mass="34802">MATARYKKTTPWLDETAVKRFWLKGSGGESMGESSSSSDSAQLADLVDSFYHEEEEIEKGRDKDDGEYSGWLTCRKTKPGDDIRRESLEAVLAESKTDPVARRIRVEAERAARVVGGRGDGEFKRRVIVWFREKGFDAGLCKSSWKREDGRPAGKHEYIDVIGQGGMRYIVEINFAAEFEIARPSGDYAELLRGLPSVFVGMPRVVESVVGLMCAAMKESIRSSGMHLPPWRRKLYVRAKWLGSYERNSSNDSLEMEKEGLDESCSMKKKKKQQQQLCRIELRCRDMKVRKGMLAVELGSLRKGYGF</sequence>
<evidence type="ECO:0000313" key="2">
    <source>
        <dbReference type="Proteomes" id="UP001327560"/>
    </source>
</evidence>
<dbReference type="AlphaFoldDB" id="A0AAQ3L350"/>
<proteinExistence type="predicted"/>
<evidence type="ECO:0000313" key="1">
    <source>
        <dbReference type="EMBL" id="WOL19464.1"/>
    </source>
</evidence>
<reference evidence="1 2" key="1">
    <citation type="submission" date="2023-10" db="EMBL/GenBank/DDBJ databases">
        <title>Chromosome-scale genome assembly provides insights into flower coloration mechanisms of Canna indica.</title>
        <authorList>
            <person name="Li C."/>
        </authorList>
    </citation>
    <scope>NUCLEOTIDE SEQUENCE [LARGE SCALE GENOMIC DNA]</scope>
    <source>
        <tissue evidence="1">Flower</tissue>
    </source>
</reference>
<dbReference type="Pfam" id="PF04720">
    <property type="entry name" value="PDDEXK_6"/>
    <property type="match status" value="1"/>
</dbReference>
<organism evidence="1 2">
    <name type="scientific">Canna indica</name>
    <name type="common">Indian-shot</name>
    <dbReference type="NCBI Taxonomy" id="4628"/>
    <lineage>
        <taxon>Eukaryota</taxon>
        <taxon>Viridiplantae</taxon>
        <taxon>Streptophyta</taxon>
        <taxon>Embryophyta</taxon>
        <taxon>Tracheophyta</taxon>
        <taxon>Spermatophyta</taxon>
        <taxon>Magnoliopsida</taxon>
        <taxon>Liliopsida</taxon>
        <taxon>Zingiberales</taxon>
        <taxon>Cannaceae</taxon>
        <taxon>Canna</taxon>
    </lineage>
</organism>
<dbReference type="EMBL" id="CP136898">
    <property type="protein sequence ID" value="WOL19464.1"/>
    <property type="molecule type" value="Genomic_DNA"/>
</dbReference>
<name>A0AAQ3L350_9LILI</name>
<dbReference type="Proteomes" id="UP001327560">
    <property type="component" value="Chromosome 9"/>
</dbReference>
<dbReference type="PANTHER" id="PTHR31579:SF42">
    <property type="entry name" value="DUF506 FAMILY PROTEIN (DUF506)"/>
    <property type="match status" value="1"/>
</dbReference>
<evidence type="ECO:0008006" key="3">
    <source>
        <dbReference type="Google" id="ProtNLM"/>
    </source>
</evidence>
<dbReference type="PANTHER" id="PTHR31579">
    <property type="entry name" value="OS03G0796600 PROTEIN"/>
    <property type="match status" value="1"/>
</dbReference>
<protein>
    <recommendedName>
        <fullName evidence="3">DUF506 family protein</fullName>
    </recommendedName>
</protein>